<proteinExistence type="inferred from homology"/>
<dbReference type="Gene3D" id="2.40.50.140">
    <property type="entry name" value="Nucleic acid-binding proteins"/>
    <property type="match status" value="1"/>
</dbReference>
<dbReference type="PANTHER" id="PTHR11630">
    <property type="entry name" value="DNA REPLICATION LICENSING FACTOR MCM FAMILY MEMBER"/>
    <property type="match status" value="1"/>
</dbReference>
<dbReference type="PANTHER" id="PTHR11630:SF66">
    <property type="entry name" value="DNA REPLICATION LICENSING FACTOR MCM4"/>
    <property type="match status" value="1"/>
</dbReference>
<dbReference type="GO" id="GO:0006260">
    <property type="term" value="P:DNA replication"/>
    <property type="evidence" value="ECO:0007669"/>
    <property type="project" value="UniProtKB-KW"/>
</dbReference>
<keyword evidence="11" id="KW-1185">Reference proteome</keyword>
<dbReference type="PRINTS" id="PR01657">
    <property type="entry name" value="MCMFAMILY"/>
</dbReference>
<evidence type="ECO:0000256" key="6">
    <source>
        <dbReference type="ARBA" id="ARBA00022806"/>
    </source>
</evidence>
<dbReference type="Gene3D" id="2.20.28.10">
    <property type="match status" value="1"/>
</dbReference>
<gene>
    <name evidence="10" type="ORF">HATV-3_gp67</name>
</gene>
<dbReference type="PROSITE" id="PS50051">
    <property type="entry name" value="MCM_2"/>
    <property type="match status" value="1"/>
</dbReference>
<accession>A0AAE8XZ49</accession>
<dbReference type="InterPro" id="IPR036388">
    <property type="entry name" value="WH-like_DNA-bd_sf"/>
</dbReference>
<keyword evidence="4" id="KW-0547">Nucleotide-binding</keyword>
<keyword evidence="8" id="KW-0238">DNA-binding</keyword>
<sequence length="699" mass="78122">MSNAAKIGTADLVDDLVTFYRDYYRDELGSLANKYPKEQRSLVIDWMDLYRFDSELADSFKKIPKGGNNTPDYLSILHEALYNTDLPIDIGLQSDTHSNAHIRVRLPENEQLQIGDLRQQHKGQYIAIRGQIERVSEQTEYMKTAHFACTKCGSGYDEPQPRDEIIEPDTCTNTGCSGKPSWQLVPEKSEMVDLRVMKIKQPPEEASGNGKSLTVYLEDDLAFSESDRSLAGMAGERVVVHGILKRDMSNTRGRNTKPMFSSYVNAHVLEFENTVGQDIDMSEYKDEIESHADVEDTLERLIKSFAPNVAGGQRIRHIKRAALLYLFGGYRKANMDGSTYRGDIHFLMVGDPATGKSSILNFIERVSPRIERLSGTDSTGVGLTASAEQTEGGQWVLKPGMLPRASGGHAIVDELDKMENGADNLHEALESQRIHTAKAGMKATLKTETGLIAAANPSSGRFGDYSNIIEEIDVDPALFSRFDIIHTLRDKPDAEKDRAVAEATLDGWQSAGESDKDVIDVPVQPDTIRAWVAHAKSLEPRLSDEAKEVFIEFYEHERTKDWGDNGTVPITARELPGGARLAEAHARMNLRDEVTEDDARIAVDVIRGMMGDIYETDGSMNADYRNGEAITNAKPESQEDRIENVQEAIRQLEGDNPATIDEIKDRLTGIKDKKIEYEIQKLKQQGEIYEPRTDKFRVS</sequence>
<dbReference type="Pfam" id="PF17855">
    <property type="entry name" value="MCM_lid"/>
    <property type="match status" value="1"/>
</dbReference>
<dbReference type="EMBL" id="MZ334527">
    <property type="protein sequence ID" value="UBF23417.1"/>
    <property type="molecule type" value="Genomic_DNA"/>
</dbReference>
<dbReference type="InterPro" id="IPR001208">
    <property type="entry name" value="MCM_dom"/>
</dbReference>
<evidence type="ECO:0000256" key="7">
    <source>
        <dbReference type="ARBA" id="ARBA00022840"/>
    </source>
</evidence>
<evidence type="ECO:0000313" key="10">
    <source>
        <dbReference type="EMBL" id="UBF23417.1"/>
    </source>
</evidence>
<dbReference type="GO" id="GO:0003697">
    <property type="term" value="F:single-stranded DNA binding"/>
    <property type="evidence" value="ECO:0007669"/>
    <property type="project" value="TreeGrafter"/>
</dbReference>
<dbReference type="InterPro" id="IPR041562">
    <property type="entry name" value="MCM_lid"/>
</dbReference>
<dbReference type="SUPFAM" id="SSF50249">
    <property type="entry name" value="Nucleic acid-binding proteins"/>
    <property type="match status" value="1"/>
</dbReference>
<organism evidence="10 11">
    <name type="scientific">Haloarcula tailed virus 3</name>
    <dbReference type="NCBI Taxonomy" id="2877990"/>
    <lineage>
        <taxon>Viruses</taxon>
        <taxon>Duplodnaviria</taxon>
        <taxon>Heunggongvirae</taxon>
        <taxon>Uroviricota</taxon>
        <taxon>Caudoviricetes</taxon>
        <taxon>Kirjokansivirales</taxon>
        <taxon>Pyrstoviridae</taxon>
        <taxon>Hatrivirus</taxon>
        <taxon>Hatrivirus caudatum</taxon>
        <taxon>Hatrivirus HATV3</taxon>
    </lineage>
</organism>
<evidence type="ECO:0000256" key="2">
    <source>
        <dbReference type="ARBA" id="ARBA00012551"/>
    </source>
</evidence>
<dbReference type="GO" id="GO:0042555">
    <property type="term" value="C:MCM complex"/>
    <property type="evidence" value="ECO:0007669"/>
    <property type="project" value="TreeGrafter"/>
</dbReference>
<evidence type="ECO:0000313" key="11">
    <source>
        <dbReference type="Proteomes" id="UP000827845"/>
    </source>
</evidence>
<dbReference type="FunFam" id="2.20.28.10:FF:000003">
    <property type="entry name" value="DNA helicase"/>
    <property type="match status" value="1"/>
</dbReference>
<dbReference type="GO" id="GO:0005524">
    <property type="term" value="F:ATP binding"/>
    <property type="evidence" value="ECO:0007669"/>
    <property type="project" value="UniProtKB-KW"/>
</dbReference>
<evidence type="ECO:0000259" key="9">
    <source>
        <dbReference type="PROSITE" id="PS50051"/>
    </source>
</evidence>
<dbReference type="InterPro" id="IPR031327">
    <property type="entry name" value="MCM"/>
</dbReference>
<comment type="similarity">
    <text evidence="1">Belongs to the MCM family.</text>
</comment>
<dbReference type="Pfam" id="PF17207">
    <property type="entry name" value="MCM_OB"/>
    <property type="match status" value="1"/>
</dbReference>
<feature type="domain" description="MCM C-terminal AAA(+) ATPase" evidence="9">
    <location>
        <begin position="297"/>
        <end position="504"/>
    </location>
</feature>
<dbReference type="GO" id="GO:0017116">
    <property type="term" value="F:single-stranded DNA helicase activity"/>
    <property type="evidence" value="ECO:0007669"/>
    <property type="project" value="TreeGrafter"/>
</dbReference>
<evidence type="ECO:0000256" key="5">
    <source>
        <dbReference type="ARBA" id="ARBA00022801"/>
    </source>
</evidence>
<keyword evidence="7" id="KW-0067">ATP-binding</keyword>
<dbReference type="InterPro" id="IPR027417">
    <property type="entry name" value="P-loop_NTPase"/>
</dbReference>
<dbReference type="Gene3D" id="3.30.1640.10">
    <property type="entry name" value="mini-chromosome maintenance (MCM) complex, chain A, domain 1"/>
    <property type="match status" value="1"/>
</dbReference>
<dbReference type="Gene3D" id="3.40.50.300">
    <property type="entry name" value="P-loop containing nucleotide triphosphate hydrolases"/>
    <property type="match status" value="1"/>
</dbReference>
<dbReference type="InterPro" id="IPR012340">
    <property type="entry name" value="NA-bd_OB-fold"/>
</dbReference>
<evidence type="ECO:0000256" key="8">
    <source>
        <dbReference type="ARBA" id="ARBA00023125"/>
    </source>
</evidence>
<keyword evidence="5" id="KW-0378">Hydrolase</keyword>
<evidence type="ECO:0000256" key="1">
    <source>
        <dbReference type="ARBA" id="ARBA00008010"/>
    </source>
</evidence>
<keyword evidence="3" id="KW-0235">DNA replication</keyword>
<keyword evidence="6 10" id="KW-0347">Helicase</keyword>
<name>A0AAE8XZ49_9CAUD</name>
<dbReference type="GO" id="GO:0016787">
    <property type="term" value="F:hydrolase activity"/>
    <property type="evidence" value="ECO:0007669"/>
    <property type="project" value="UniProtKB-KW"/>
</dbReference>
<dbReference type="Pfam" id="PF00493">
    <property type="entry name" value="MCM"/>
    <property type="match status" value="1"/>
</dbReference>
<dbReference type="SUPFAM" id="SSF52540">
    <property type="entry name" value="P-loop containing nucleoside triphosphate hydrolases"/>
    <property type="match status" value="1"/>
</dbReference>
<dbReference type="EC" id="3.6.4.12" evidence="2"/>
<dbReference type="Proteomes" id="UP000827845">
    <property type="component" value="Segment"/>
</dbReference>
<dbReference type="SMART" id="SM00350">
    <property type="entry name" value="MCM"/>
    <property type="match status" value="1"/>
</dbReference>
<dbReference type="Gene3D" id="1.10.10.10">
    <property type="entry name" value="Winged helix-like DNA-binding domain superfamily/Winged helix DNA-binding domain"/>
    <property type="match status" value="1"/>
</dbReference>
<evidence type="ECO:0000256" key="4">
    <source>
        <dbReference type="ARBA" id="ARBA00022741"/>
    </source>
</evidence>
<protein>
    <recommendedName>
        <fullName evidence="2">DNA helicase</fullName>
        <ecNumber evidence="2">3.6.4.12</ecNumber>
    </recommendedName>
</protein>
<reference evidence="10" key="1">
    <citation type="submission" date="2021-05" db="EMBL/GenBank/DDBJ databases">
        <title>Diversity, taxonomy and evolution of archaeal viruses of the class Caudoviricetes.</title>
        <authorList>
            <person name="Liu Y."/>
            <person name="Demina T.A."/>
            <person name="Roux S."/>
            <person name="Aiewsakun P."/>
            <person name="Kazlauskas D."/>
            <person name="Simmonds P."/>
            <person name="Prangishvili D."/>
            <person name="Oksanen H.M."/>
            <person name="Krupovic M."/>
        </authorList>
    </citation>
    <scope>NUCLEOTIDE SEQUENCE</scope>
    <source>
        <strain evidence="10">HATV-3/30</strain>
    </source>
</reference>
<dbReference type="InterPro" id="IPR033762">
    <property type="entry name" value="MCM_OB"/>
</dbReference>
<evidence type="ECO:0000256" key="3">
    <source>
        <dbReference type="ARBA" id="ARBA00022705"/>
    </source>
</evidence>